<feature type="compositionally biased region" description="Low complexity" evidence="1">
    <location>
        <begin position="153"/>
        <end position="164"/>
    </location>
</feature>
<reference evidence="2" key="2">
    <citation type="submission" date="2020-09" db="EMBL/GenBank/DDBJ databases">
        <authorList>
            <person name="Sun Q."/>
            <person name="Zhou Y."/>
        </authorList>
    </citation>
    <scope>NUCLEOTIDE SEQUENCE</scope>
    <source>
        <strain evidence="2">CGMCC 1.15330</strain>
    </source>
</reference>
<keyword evidence="3" id="KW-1185">Reference proteome</keyword>
<feature type="compositionally biased region" description="Basic residues" evidence="1">
    <location>
        <begin position="141"/>
        <end position="152"/>
    </location>
</feature>
<protein>
    <recommendedName>
        <fullName evidence="4">Gene transfer agent family protein</fullName>
    </recommendedName>
</protein>
<dbReference type="RefSeq" id="WP_188656641.1">
    <property type="nucleotide sequence ID" value="NZ_BMIH01000001.1"/>
</dbReference>
<proteinExistence type="predicted"/>
<dbReference type="InterPro" id="IPR021791">
    <property type="entry name" value="Phage_TAC_11"/>
</dbReference>
<dbReference type="AlphaFoldDB" id="A0A916SV86"/>
<accession>A0A916SV86</accession>
<evidence type="ECO:0000313" key="3">
    <source>
        <dbReference type="Proteomes" id="UP000623067"/>
    </source>
</evidence>
<dbReference type="Proteomes" id="UP000623067">
    <property type="component" value="Unassembled WGS sequence"/>
</dbReference>
<name>A0A916SV86_9SPHN</name>
<gene>
    <name evidence="2" type="ORF">GCM10011380_00690</name>
</gene>
<organism evidence="2 3">
    <name type="scientific">Sphingomonas metalli</name>
    <dbReference type="NCBI Taxonomy" id="1779358"/>
    <lineage>
        <taxon>Bacteria</taxon>
        <taxon>Pseudomonadati</taxon>
        <taxon>Pseudomonadota</taxon>
        <taxon>Alphaproteobacteria</taxon>
        <taxon>Sphingomonadales</taxon>
        <taxon>Sphingomonadaceae</taxon>
        <taxon>Sphingomonas</taxon>
    </lineage>
</organism>
<evidence type="ECO:0008006" key="4">
    <source>
        <dbReference type="Google" id="ProtNLM"/>
    </source>
</evidence>
<reference evidence="2" key="1">
    <citation type="journal article" date="2014" name="Int. J. Syst. Evol. Microbiol.">
        <title>Complete genome sequence of Corynebacterium casei LMG S-19264T (=DSM 44701T), isolated from a smear-ripened cheese.</title>
        <authorList>
            <consortium name="US DOE Joint Genome Institute (JGI-PGF)"/>
            <person name="Walter F."/>
            <person name="Albersmeier A."/>
            <person name="Kalinowski J."/>
            <person name="Ruckert C."/>
        </authorList>
    </citation>
    <scope>NUCLEOTIDE SEQUENCE</scope>
    <source>
        <strain evidence="2">CGMCC 1.15330</strain>
    </source>
</reference>
<comment type="caution">
    <text evidence="2">The sequence shown here is derived from an EMBL/GenBank/DDBJ whole genome shotgun (WGS) entry which is preliminary data.</text>
</comment>
<sequence>MTPVTALELHFGDGEYLFDLKLPQLAELQEKRGCGVFAIYARVLKGRYLLEGETIGVTGQAEAYVEDLAETIRLALIGGGKGLVNGVEVAVSALTAKGLVERYVLAAPLRDAWATAAAILAARIEGYTPPKKVEPAAKPATSKRRSTSRKSSRTAQSSGSIGEP</sequence>
<evidence type="ECO:0000256" key="1">
    <source>
        <dbReference type="SAM" id="MobiDB-lite"/>
    </source>
</evidence>
<dbReference type="Pfam" id="PF11836">
    <property type="entry name" value="Phage_TAC_11"/>
    <property type="match status" value="1"/>
</dbReference>
<evidence type="ECO:0000313" key="2">
    <source>
        <dbReference type="EMBL" id="GGB15137.1"/>
    </source>
</evidence>
<feature type="region of interest" description="Disordered" evidence="1">
    <location>
        <begin position="130"/>
        <end position="164"/>
    </location>
</feature>
<dbReference type="EMBL" id="BMIH01000001">
    <property type="protein sequence ID" value="GGB15137.1"/>
    <property type="molecule type" value="Genomic_DNA"/>
</dbReference>